<protein>
    <submittedName>
        <fullName evidence="8">MFS transporter</fullName>
    </submittedName>
</protein>
<evidence type="ECO:0000259" key="7">
    <source>
        <dbReference type="PROSITE" id="PS50850"/>
    </source>
</evidence>
<evidence type="ECO:0000256" key="6">
    <source>
        <dbReference type="SAM" id="Phobius"/>
    </source>
</evidence>
<keyword evidence="3 6" id="KW-0812">Transmembrane</keyword>
<dbReference type="InterPro" id="IPR036259">
    <property type="entry name" value="MFS_trans_sf"/>
</dbReference>
<keyword evidence="5 6" id="KW-0472">Membrane</keyword>
<feature type="transmembrane region" description="Helical" evidence="6">
    <location>
        <begin position="236"/>
        <end position="254"/>
    </location>
</feature>
<evidence type="ECO:0000313" key="8">
    <source>
        <dbReference type="EMBL" id="NHN31318.1"/>
    </source>
</evidence>
<feature type="transmembrane region" description="Helical" evidence="6">
    <location>
        <begin position="91"/>
        <end position="113"/>
    </location>
</feature>
<feature type="transmembrane region" description="Helical" evidence="6">
    <location>
        <begin position="266"/>
        <end position="289"/>
    </location>
</feature>
<dbReference type="Proteomes" id="UP001165962">
    <property type="component" value="Unassembled WGS sequence"/>
</dbReference>
<sequence>MLKIVILIAFGFHTMVNMTRPITTLYATGLGANTFDIGMLTATYAIVPLMLAIHAGRFADRMGDRLPVLLGTFGTMLGSIIPFLFPSLLSLYISQALIGISHVLVQISLQNVLGNSATRETRDHFFSMFSMVVASGSFIGPIAGGYLADHFSYSHAFFAASFVGLLPAVVAILIPIIKQKKEKNIKEEGSSSLSLLKIPDLRRALATSALVLYSRDIFVAYFPLFASQAGISASSIGWIIAIQGLAMMAVRFFLGRLTVSLGRDRILMVSIITAGLSFLFIPIAGNIYVYTLLSACMGFGLGCGQPLSMTTTYNASPKSRTGEVLGLRLASNRLSQTVAPLFFGLVGSWAGILSVFYVSGAFLIGGAILTRSKEKEKENS</sequence>
<dbReference type="PROSITE" id="PS50850">
    <property type="entry name" value="MFS"/>
    <property type="match status" value="1"/>
</dbReference>
<dbReference type="Gene3D" id="1.20.1250.20">
    <property type="entry name" value="MFS general substrate transporter like domains"/>
    <property type="match status" value="2"/>
</dbReference>
<dbReference type="CDD" id="cd17325">
    <property type="entry name" value="MFS_MdtG_SLC18_like"/>
    <property type="match status" value="1"/>
</dbReference>
<dbReference type="InterPro" id="IPR011701">
    <property type="entry name" value="MFS"/>
</dbReference>
<feature type="transmembrane region" description="Helical" evidence="6">
    <location>
        <begin position="37"/>
        <end position="56"/>
    </location>
</feature>
<evidence type="ECO:0000313" key="9">
    <source>
        <dbReference type="Proteomes" id="UP001165962"/>
    </source>
</evidence>
<feature type="transmembrane region" description="Helical" evidence="6">
    <location>
        <begin position="68"/>
        <end position="85"/>
    </location>
</feature>
<comment type="subcellular location">
    <subcellularLocation>
        <location evidence="1">Cell membrane</location>
        <topology evidence="1">Multi-pass membrane protein</topology>
    </subcellularLocation>
</comment>
<dbReference type="Pfam" id="PF07690">
    <property type="entry name" value="MFS_1"/>
    <property type="match status" value="1"/>
</dbReference>
<dbReference type="EMBL" id="JAAOIW010000005">
    <property type="protein sequence ID" value="NHN31318.1"/>
    <property type="molecule type" value="Genomic_DNA"/>
</dbReference>
<feature type="transmembrane region" description="Helical" evidence="6">
    <location>
        <begin position="153"/>
        <end position="177"/>
    </location>
</feature>
<comment type="caution">
    <text evidence="8">The sequence shown here is derived from an EMBL/GenBank/DDBJ whole genome shotgun (WGS) entry which is preliminary data.</text>
</comment>
<feature type="transmembrane region" description="Helical" evidence="6">
    <location>
        <begin position="204"/>
        <end position="224"/>
    </location>
</feature>
<evidence type="ECO:0000256" key="4">
    <source>
        <dbReference type="ARBA" id="ARBA00022989"/>
    </source>
</evidence>
<keyword evidence="2" id="KW-0813">Transport</keyword>
<name>A0ABX0J943_9BACL</name>
<gene>
    <name evidence="8" type="ORF">G9U52_15880</name>
</gene>
<evidence type="ECO:0000256" key="1">
    <source>
        <dbReference type="ARBA" id="ARBA00004651"/>
    </source>
</evidence>
<dbReference type="InterPro" id="IPR001958">
    <property type="entry name" value="Tet-R_TetA/multi-R_MdtG-like"/>
</dbReference>
<dbReference type="RefSeq" id="WP_166151251.1">
    <property type="nucleotide sequence ID" value="NZ_JAAOIW010000005.1"/>
</dbReference>
<feature type="domain" description="Major facilitator superfamily (MFS) profile" evidence="7">
    <location>
        <begin position="1"/>
        <end position="378"/>
    </location>
</feature>
<keyword evidence="4 6" id="KW-1133">Transmembrane helix</keyword>
<proteinExistence type="predicted"/>
<evidence type="ECO:0000256" key="5">
    <source>
        <dbReference type="ARBA" id="ARBA00023136"/>
    </source>
</evidence>
<dbReference type="PRINTS" id="PR01035">
    <property type="entry name" value="TCRTETA"/>
</dbReference>
<reference evidence="8" key="1">
    <citation type="submission" date="2020-03" db="EMBL/GenBank/DDBJ databases">
        <title>Draft sequencing of Paenibacilllus sp. S3N08.</title>
        <authorList>
            <person name="Kim D.-U."/>
        </authorList>
    </citation>
    <scope>NUCLEOTIDE SEQUENCE</scope>
    <source>
        <strain evidence="8">S3N08</strain>
    </source>
</reference>
<dbReference type="PANTHER" id="PTHR23526:SF4">
    <property type="entry name" value="INTEGRAL MEMBRANE TRANSPORT PROTEIN"/>
    <property type="match status" value="1"/>
</dbReference>
<dbReference type="SUPFAM" id="SSF103473">
    <property type="entry name" value="MFS general substrate transporter"/>
    <property type="match status" value="1"/>
</dbReference>
<dbReference type="InterPro" id="IPR052528">
    <property type="entry name" value="Sugar_transport-like"/>
</dbReference>
<feature type="transmembrane region" description="Helical" evidence="6">
    <location>
        <begin position="125"/>
        <end position="147"/>
    </location>
</feature>
<evidence type="ECO:0000256" key="3">
    <source>
        <dbReference type="ARBA" id="ARBA00022692"/>
    </source>
</evidence>
<dbReference type="PANTHER" id="PTHR23526">
    <property type="entry name" value="INTEGRAL MEMBRANE TRANSPORT PROTEIN-RELATED"/>
    <property type="match status" value="1"/>
</dbReference>
<feature type="transmembrane region" description="Helical" evidence="6">
    <location>
        <begin position="341"/>
        <end position="369"/>
    </location>
</feature>
<keyword evidence="9" id="KW-1185">Reference proteome</keyword>
<accession>A0ABX0J943</accession>
<dbReference type="InterPro" id="IPR020846">
    <property type="entry name" value="MFS_dom"/>
</dbReference>
<evidence type="ECO:0000256" key="2">
    <source>
        <dbReference type="ARBA" id="ARBA00022448"/>
    </source>
</evidence>
<organism evidence="8 9">
    <name type="scientific">Paenibacillus agricola</name>
    <dbReference type="NCBI Taxonomy" id="2716264"/>
    <lineage>
        <taxon>Bacteria</taxon>
        <taxon>Bacillati</taxon>
        <taxon>Bacillota</taxon>
        <taxon>Bacilli</taxon>
        <taxon>Bacillales</taxon>
        <taxon>Paenibacillaceae</taxon>
        <taxon>Paenibacillus</taxon>
    </lineage>
</organism>